<keyword evidence="3" id="KW-1185">Reference proteome</keyword>
<protein>
    <submittedName>
        <fullName evidence="2">Uncharacterized protein</fullName>
    </submittedName>
</protein>
<name>A0A0A0L157_CUCSA</name>
<proteinExistence type="predicted"/>
<evidence type="ECO:0000313" key="2">
    <source>
        <dbReference type="EMBL" id="KGN54789.1"/>
    </source>
</evidence>
<dbReference type="Proteomes" id="UP000029981">
    <property type="component" value="Chromosome 4"/>
</dbReference>
<dbReference type="AlphaFoldDB" id="A0A0A0L157"/>
<dbReference type="Gramene" id="KGN54789">
    <property type="protein sequence ID" value="KGN54789"/>
    <property type="gene ID" value="Csa_4G498030"/>
</dbReference>
<reference evidence="2 3" key="2">
    <citation type="journal article" date="2009" name="PLoS ONE">
        <title>An integrated genetic and cytogenetic map of the cucumber genome.</title>
        <authorList>
            <person name="Ren Y."/>
            <person name="Zhang Z."/>
            <person name="Liu J."/>
            <person name="Staub J.E."/>
            <person name="Han Y."/>
            <person name="Cheng Z."/>
            <person name="Li X."/>
            <person name="Lu J."/>
            <person name="Miao H."/>
            <person name="Kang H."/>
            <person name="Xie B."/>
            <person name="Gu X."/>
            <person name="Wang X."/>
            <person name="Du Y."/>
            <person name="Jin W."/>
            <person name="Huang S."/>
        </authorList>
    </citation>
    <scope>NUCLEOTIDE SEQUENCE [LARGE SCALE GENOMIC DNA]</scope>
    <source>
        <strain evidence="3">cv. 9930</strain>
    </source>
</reference>
<accession>A0A0A0L157</accession>
<evidence type="ECO:0000313" key="3">
    <source>
        <dbReference type="Proteomes" id="UP000029981"/>
    </source>
</evidence>
<reference evidence="2 3" key="4">
    <citation type="journal article" date="2011" name="BMC Genomics">
        <title>RNA-Seq improves annotation of protein-coding genes in the cucumber genome.</title>
        <authorList>
            <person name="Li Z."/>
            <person name="Zhang Z."/>
            <person name="Yan P."/>
            <person name="Huang S."/>
            <person name="Fei Z."/>
            <person name="Lin K."/>
        </authorList>
    </citation>
    <scope>NUCLEOTIDE SEQUENCE [LARGE SCALE GENOMIC DNA]</scope>
    <source>
        <strain evidence="3">cv. 9930</strain>
    </source>
</reference>
<sequence length="65" mass="7689">MEMKNKWIDQGDRSDQFSRRDGRRCLKNGEEKVWSIVSKVLAFWLAADMDDAHTKKSETNEQKEN</sequence>
<organism evidence="2 3">
    <name type="scientific">Cucumis sativus</name>
    <name type="common">Cucumber</name>
    <dbReference type="NCBI Taxonomy" id="3659"/>
    <lineage>
        <taxon>Eukaryota</taxon>
        <taxon>Viridiplantae</taxon>
        <taxon>Streptophyta</taxon>
        <taxon>Embryophyta</taxon>
        <taxon>Tracheophyta</taxon>
        <taxon>Spermatophyta</taxon>
        <taxon>Magnoliopsida</taxon>
        <taxon>eudicotyledons</taxon>
        <taxon>Gunneridae</taxon>
        <taxon>Pentapetalae</taxon>
        <taxon>rosids</taxon>
        <taxon>fabids</taxon>
        <taxon>Cucurbitales</taxon>
        <taxon>Cucurbitaceae</taxon>
        <taxon>Benincaseae</taxon>
        <taxon>Cucumis</taxon>
    </lineage>
</organism>
<evidence type="ECO:0000256" key="1">
    <source>
        <dbReference type="SAM" id="MobiDB-lite"/>
    </source>
</evidence>
<reference evidence="2 3" key="1">
    <citation type="journal article" date="2009" name="Nat. Genet.">
        <title>The genome of the cucumber, Cucumis sativus L.</title>
        <authorList>
            <person name="Huang S."/>
            <person name="Li R."/>
            <person name="Zhang Z."/>
            <person name="Li L."/>
            <person name="Gu X."/>
            <person name="Fan W."/>
            <person name="Lucas W.J."/>
            <person name="Wang X."/>
            <person name="Xie B."/>
            <person name="Ni P."/>
            <person name="Ren Y."/>
            <person name="Zhu H."/>
            <person name="Li J."/>
            <person name="Lin K."/>
            <person name="Jin W."/>
            <person name="Fei Z."/>
            <person name="Li G."/>
            <person name="Staub J."/>
            <person name="Kilian A."/>
            <person name="van der Vossen E.A."/>
            <person name="Wu Y."/>
            <person name="Guo J."/>
            <person name="He J."/>
            <person name="Jia Z."/>
            <person name="Ren Y."/>
            <person name="Tian G."/>
            <person name="Lu Y."/>
            <person name="Ruan J."/>
            <person name="Qian W."/>
            <person name="Wang M."/>
            <person name="Huang Q."/>
            <person name="Li B."/>
            <person name="Xuan Z."/>
            <person name="Cao J."/>
            <person name="Asan"/>
            <person name="Wu Z."/>
            <person name="Zhang J."/>
            <person name="Cai Q."/>
            <person name="Bai Y."/>
            <person name="Zhao B."/>
            <person name="Han Y."/>
            <person name="Li Y."/>
            <person name="Li X."/>
            <person name="Wang S."/>
            <person name="Shi Q."/>
            <person name="Liu S."/>
            <person name="Cho W.K."/>
            <person name="Kim J.Y."/>
            <person name="Xu Y."/>
            <person name="Heller-Uszynska K."/>
            <person name="Miao H."/>
            <person name="Cheng Z."/>
            <person name="Zhang S."/>
            <person name="Wu J."/>
            <person name="Yang Y."/>
            <person name="Kang H."/>
            <person name="Li M."/>
            <person name="Liang H."/>
            <person name="Ren X."/>
            <person name="Shi Z."/>
            <person name="Wen M."/>
            <person name="Jian M."/>
            <person name="Yang H."/>
            <person name="Zhang G."/>
            <person name="Yang Z."/>
            <person name="Chen R."/>
            <person name="Liu S."/>
            <person name="Li J."/>
            <person name="Ma L."/>
            <person name="Liu H."/>
            <person name="Zhou Y."/>
            <person name="Zhao J."/>
            <person name="Fang X."/>
            <person name="Li G."/>
            <person name="Fang L."/>
            <person name="Li Y."/>
            <person name="Liu D."/>
            <person name="Zheng H."/>
            <person name="Zhang Y."/>
            <person name="Qin N."/>
            <person name="Li Z."/>
            <person name="Yang G."/>
            <person name="Yang S."/>
            <person name="Bolund L."/>
            <person name="Kristiansen K."/>
            <person name="Zheng H."/>
            <person name="Li S."/>
            <person name="Zhang X."/>
            <person name="Yang H."/>
            <person name="Wang J."/>
            <person name="Sun R."/>
            <person name="Zhang B."/>
            <person name="Jiang S."/>
            <person name="Wang J."/>
            <person name="Du Y."/>
            <person name="Li S."/>
        </authorList>
    </citation>
    <scope>NUCLEOTIDE SEQUENCE [LARGE SCALE GENOMIC DNA]</scope>
    <source>
        <strain evidence="3">cv. 9930</strain>
    </source>
</reference>
<reference evidence="2 3" key="3">
    <citation type="journal article" date="2010" name="BMC Genomics">
        <title>Transcriptome sequencing and comparative analysis of cucumber flowers with different sex types.</title>
        <authorList>
            <person name="Guo S."/>
            <person name="Zheng Y."/>
            <person name="Joung J.G."/>
            <person name="Liu S."/>
            <person name="Zhang Z."/>
            <person name="Crasta O.R."/>
            <person name="Sobral B.W."/>
            <person name="Xu Y."/>
            <person name="Huang S."/>
            <person name="Fei Z."/>
        </authorList>
    </citation>
    <scope>NUCLEOTIDE SEQUENCE [LARGE SCALE GENOMIC DNA]</scope>
    <source>
        <strain evidence="3">cv. 9930</strain>
    </source>
</reference>
<gene>
    <name evidence="2" type="ORF">Csa_4G498030</name>
</gene>
<feature type="region of interest" description="Disordered" evidence="1">
    <location>
        <begin position="1"/>
        <end position="22"/>
    </location>
</feature>
<dbReference type="EMBL" id="CM002925">
    <property type="protein sequence ID" value="KGN54789.1"/>
    <property type="molecule type" value="Genomic_DNA"/>
</dbReference>